<keyword evidence="3" id="KW-1185">Reference proteome</keyword>
<dbReference type="Proteomes" id="UP001219525">
    <property type="component" value="Unassembled WGS sequence"/>
</dbReference>
<organism evidence="2 3">
    <name type="scientific">Mycena pura</name>
    <dbReference type="NCBI Taxonomy" id="153505"/>
    <lineage>
        <taxon>Eukaryota</taxon>
        <taxon>Fungi</taxon>
        <taxon>Dikarya</taxon>
        <taxon>Basidiomycota</taxon>
        <taxon>Agaricomycotina</taxon>
        <taxon>Agaricomycetes</taxon>
        <taxon>Agaricomycetidae</taxon>
        <taxon>Agaricales</taxon>
        <taxon>Marasmiineae</taxon>
        <taxon>Mycenaceae</taxon>
        <taxon>Mycena</taxon>
    </lineage>
</organism>
<gene>
    <name evidence="2" type="ORF">GGX14DRAFT_648558</name>
</gene>
<dbReference type="AlphaFoldDB" id="A0AAD7E1R9"/>
<name>A0AAD7E1R9_9AGAR</name>
<accession>A0AAD7E1R9</accession>
<feature type="region of interest" description="Disordered" evidence="1">
    <location>
        <begin position="76"/>
        <end position="138"/>
    </location>
</feature>
<evidence type="ECO:0000313" key="2">
    <source>
        <dbReference type="EMBL" id="KAJ7224121.1"/>
    </source>
</evidence>
<sequence length="252" mass="26775">MPTMPVHDHTHTHPRALAKSSYRHVCAPACTHPPAQPHLHAHTGAAQPTPACTYPPAALLYSEAHDPRAGFSTHALAPTAVPPPTHACPQQDPHGPQAGADTSTGASARHARLRRSSALARASTGACAPGPRSSTFARTARTTRTLALAPAPVHARLPAPALARPARWRRHQYRHMHARLHRPTALAHTRGPHTYQRAQRDGADYGRTPLWAVARTVGLRTSVGGGAARSGVRWQRAAACTVAADSAHASWT</sequence>
<evidence type="ECO:0000256" key="1">
    <source>
        <dbReference type="SAM" id="MobiDB-lite"/>
    </source>
</evidence>
<comment type="caution">
    <text evidence="2">The sequence shown here is derived from an EMBL/GenBank/DDBJ whole genome shotgun (WGS) entry which is preliminary data.</text>
</comment>
<dbReference type="EMBL" id="JARJCW010000005">
    <property type="protein sequence ID" value="KAJ7224121.1"/>
    <property type="molecule type" value="Genomic_DNA"/>
</dbReference>
<proteinExistence type="predicted"/>
<evidence type="ECO:0000313" key="3">
    <source>
        <dbReference type="Proteomes" id="UP001219525"/>
    </source>
</evidence>
<protein>
    <submittedName>
        <fullName evidence="2">Uncharacterized protein</fullName>
    </submittedName>
</protein>
<reference evidence="2" key="1">
    <citation type="submission" date="2023-03" db="EMBL/GenBank/DDBJ databases">
        <title>Massive genome expansion in bonnet fungi (Mycena s.s.) driven by repeated elements and novel gene families across ecological guilds.</title>
        <authorList>
            <consortium name="Lawrence Berkeley National Laboratory"/>
            <person name="Harder C.B."/>
            <person name="Miyauchi S."/>
            <person name="Viragh M."/>
            <person name="Kuo A."/>
            <person name="Thoen E."/>
            <person name="Andreopoulos B."/>
            <person name="Lu D."/>
            <person name="Skrede I."/>
            <person name="Drula E."/>
            <person name="Henrissat B."/>
            <person name="Morin E."/>
            <person name="Kohler A."/>
            <person name="Barry K."/>
            <person name="LaButti K."/>
            <person name="Morin E."/>
            <person name="Salamov A."/>
            <person name="Lipzen A."/>
            <person name="Mereny Z."/>
            <person name="Hegedus B."/>
            <person name="Baldrian P."/>
            <person name="Stursova M."/>
            <person name="Weitz H."/>
            <person name="Taylor A."/>
            <person name="Grigoriev I.V."/>
            <person name="Nagy L.G."/>
            <person name="Martin F."/>
            <person name="Kauserud H."/>
        </authorList>
    </citation>
    <scope>NUCLEOTIDE SEQUENCE</scope>
    <source>
        <strain evidence="2">9144</strain>
    </source>
</reference>